<dbReference type="FunFam" id="1.10.10.10:FF:000035">
    <property type="entry name" value="General transcription factor IIF subunit 2"/>
    <property type="match status" value="1"/>
</dbReference>
<evidence type="ECO:0000259" key="10">
    <source>
        <dbReference type="Pfam" id="PF02270"/>
    </source>
</evidence>
<dbReference type="AlphaFoldDB" id="A0A2G8JY11"/>
<keyword evidence="6" id="KW-0804">Transcription</keyword>
<dbReference type="STRING" id="307972.A0A2G8JY11"/>
<evidence type="ECO:0000256" key="7">
    <source>
        <dbReference type="ARBA" id="ARBA00023242"/>
    </source>
</evidence>
<evidence type="ECO:0000313" key="12">
    <source>
        <dbReference type="EMBL" id="PIK40623.1"/>
    </source>
</evidence>
<evidence type="ECO:0000256" key="6">
    <source>
        <dbReference type="ARBA" id="ARBA00023163"/>
    </source>
</evidence>
<dbReference type="Pfam" id="PF17683">
    <property type="entry name" value="TFIIF_beta_N"/>
    <property type="match status" value="1"/>
</dbReference>
<dbReference type="PANTHER" id="PTHR10445:SF0">
    <property type="entry name" value="GENERAL TRANSCRIPTION FACTOR IIF SUBUNIT 2"/>
    <property type="match status" value="1"/>
</dbReference>
<accession>A0A2G8JY11</accession>
<dbReference type="InterPro" id="IPR040504">
    <property type="entry name" value="TFIIF_beta_N"/>
</dbReference>
<dbReference type="InterPro" id="IPR036390">
    <property type="entry name" value="WH_DNA-bd_sf"/>
</dbReference>
<name>A0A2G8JY11_STIJA</name>
<feature type="domain" description="TFIIF beta subunit HTH" evidence="10">
    <location>
        <begin position="184"/>
        <end position="248"/>
    </location>
</feature>
<dbReference type="PANTHER" id="PTHR10445">
    <property type="entry name" value="GENERAL TRANSCRIPTION FACTOR IIF SUBUNIT 2"/>
    <property type="match status" value="1"/>
</dbReference>
<keyword evidence="5" id="KW-0238">DNA-binding</keyword>
<dbReference type="OrthoDB" id="26094at2759"/>
<evidence type="ECO:0000259" key="11">
    <source>
        <dbReference type="Pfam" id="PF17683"/>
    </source>
</evidence>
<feature type="domain" description="TFIIF beta subunit N-terminal" evidence="11">
    <location>
        <begin position="14"/>
        <end position="129"/>
    </location>
</feature>
<sequence length="256" mass="29019">MGDKTDIDTTAMSSNVMLVKVPKYVSKLWERVGPGGSVGKLRVSSKLKKRDFTFILKQELLKQSSEGELKLPSEYKLHSQGAGNRVAEAFSETASQDQDGSGNGSSSTNQTGKLALEGQIAERVECRPVGGDSYMKMKRLQIKNALQPTRTTQPIDKTITFKPRTNKNVNEVIIKPKSAEGKKARLDKDKVLDMLFKAFEKHQYYSFKDLVQITQQPSPYLKEILKEIGKYNTKAPHKFMWELKPEYRHYQEDQPS</sequence>
<evidence type="ECO:0000256" key="2">
    <source>
        <dbReference type="ARBA" id="ARBA00009543"/>
    </source>
</evidence>
<proteinExistence type="inferred from homology"/>
<evidence type="ECO:0000256" key="3">
    <source>
        <dbReference type="ARBA" id="ARBA00020815"/>
    </source>
</evidence>
<dbReference type="SUPFAM" id="SSF46785">
    <property type="entry name" value="Winged helix' DNA-binding domain"/>
    <property type="match status" value="1"/>
</dbReference>
<evidence type="ECO:0000256" key="8">
    <source>
        <dbReference type="ARBA" id="ARBA00033388"/>
    </source>
</evidence>
<reference evidence="12 13" key="1">
    <citation type="journal article" date="2017" name="PLoS Biol.">
        <title>The sea cucumber genome provides insights into morphological evolution and visceral regeneration.</title>
        <authorList>
            <person name="Zhang X."/>
            <person name="Sun L."/>
            <person name="Yuan J."/>
            <person name="Sun Y."/>
            <person name="Gao Y."/>
            <person name="Zhang L."/>
            <person name="Li S."/>
            <person name="Dai H."/>
            <person name="Hamel J.F."/>
            <person name="Liu C."/>
            <person name="Yu Y."/>
            <person name="Liu S."/>
            <person name="Lin W."/>
            <person name="Guo K."/>
            <person name="Jin S."/>
            <person name="Xu P."/>
            <person name="Storey K.B."/>
            <person name="Huan P."/>
            <person name="Zhang T."/>
            <person name="Zhou Y."/>
            <person name="Zhang J."/>
            <person name="Lin C."/>
            <person name="Li X."/>
            <person name="Xing L."/>
            <person name="Huo D."/>
            <person name="Sun M."/>
            <person name="Wang L."/>
            <person name="Mercier A."/>
            <person name="Li F."/>
            <person name="Yang H."/>
            <person name="Xiang J."/>
        </authorList>
    </citation>
    <scope>NUCLEOTIDE SEQUENCE [LARGE SCALE GENOMIC DNA]</scope>
    <source>
        <strain evidence="12">Shaxun</strain>
        <tissue evidence="12">Muscle</tissue>
    </source>
</reference>
<dbReference type="EMBL" id="MRZV01001101">
    <property type="protein sequence ID" value="PIK40623.1"/>
    <property type="molecule type" value="Genomic_DNA"/>
</dbReference>
<dbReference type="InterPro" id="IPR040450">
    <property type="entry name" value="TFIIF_beta_HTH"/>
</dbReference>
<keyword evidence="13" id="KW-1185">Reference proteome</keyword>
<evidence type="ECO:0000313" key="13">
    <source>
        <dbReference type="Proteomes" id="UP000230750"/>
    </source>
</evidence>
<keyword evidence="4" id="KW-0805">Transcription regulation</keyword>
<dbReference type="InterPro" id="IPR036388">
    <property type="entry name" value="WH-like_DNA-bd_sf"/>
</dbReference>
<comment type="subcellular location">
    <subcellularLocation>
        <location evidence="1">Nucleus</location>
    </subcellularLocation>
</comment>
<comment type="similarity">
    <text evidence="2">Belongs to the TFIIF beta subunit family.</text>
</comment>
<protein>
    <recommendedName>
        <fullName evidence="3">General transcription factor IIF subunit 2</fullName>
    </recommendedName>
    <alternativeName>
        <fullName evidence="8">Transcription initiation factor IIF subunit beta</fullName>
    </alternativeName>
</protein>
<comment type="caution">
    <text evidence="12">The sequence shown here is derived from an EMBL/GenBank/DDBJ whole genome shotgun (WGS) entry which is preliminary data.</text>
</comment>
<dbReference type="Pfam" id="PF02270">
    <property type="entry name" value="TFIIF_beta"/>
    <property type="match status" value="1"/>
</dbReference>
<dbReference type="GO" id="GO:0003677">
    <property type="term" value="F:DNA binding"/>
    <property type="evidence" value="ECO:0007669"/>
    <property type="project" value="UniProtKB-KW"/>
</dbReference>
<dbReference type="SUPFAM" id="SSF50916">
    <property type="entry name" value="Rap30/74 interaction domains"/>
    <property type="match status" value="1"/>
</dbReference>
<dbReference type="Gene3D" id="1.10.10.10">
    <property type="entry name" value="Winged helix-like DNA-binding domain superfamily/Winged helix DNA-binding domain"/>
    <property type="match status" value="1"/>
</dbReference>
<dbReference type="GO" id="GO:0006367">
    <property type="term" value="P:transcription initiation at RNA polymerase II promoter"/>
    <property type="evidence" value="ECO:0007669"/>
    <property type="project" value="InterPro"/>
</dbReference>
<organism evidence="12 13">
    <name type="scientific">Stichopus japonicus</name>
    <name type="common">Sea cucumber</name>
    <dbReference type="NCBI Taxonomy" id="307972"/>
    <lineage>
        <taxon>Eukaryota</taxon>
        <taxon>Metazoa</taxon>
        <taxon>Echinodermata</taxon>
        <taxon>Eleutherozoa</taxon>
        <taxon>Echinozoa</taxon>
        <taxon>Holothuroidea</taxon>
        <taxon>Aspidochirotacea</taxon>
        <taxon>Aspidochirotida</taxon>
        <taxon>Stichopodidae</taxon>
        <taxon>Apostichopus</taxon>
    </lineage>
</organism>
<evidence type="ECO:0000256" key="1">
    <source>
        <dbReference type="ARBA" id="ARBA00004123"/>
    </source>
</evidence>
<gene>
    <name evidence="12" type="ORF">BSL78_22530</name>
</gene>
<evidence type="ECO:0000256" key="4">
    <source>
        <dbReference type="ARBA" id="ARBA00023015"/>
    </source>
</evidence>
<feature type="region of interest" description="Disordered" evidence="9">
    <location>
        <begin position="91"/>
        <end position="111"/>
    </location>
</feature>
<dbReference type="InterPro" id="IPR011039">
    <property type="entry name" value="TFIIF_interaction"/>
</dbReference>
<dbReference type="CDD" id="cd07980">
    <property type="entry name" value="TFIIF_beta"/>
    <property type="match status" value="1"/>
</dbReference>
<dbReference type="Proteomes" id="UP000230750">
    <property type="component" value="Unassembled WGS sequence"/>
</dbReference>
<dbReference type="GO" id="GO:0006368">
    <property type="term" value="P:transcription elongation by RNA polymerase II"/>
    <property type="evidence" value="ECO:0007669"/>
    <property type="project" value="UniProtKB-ARBA"/>
</dbReference>
<feature type="compositionally biased region" description="Low complexity" evidence="9">
    <location>
        <begin position="95"/>
        <end position="111"/>
    </location>
</feature>
<dbReference type="GO" id="GO:0005674">
    <property type="term" value="C:transcription factor TFIIF complex"/>
    <property type="evidence" value="ECO:0007669"/>
    <property type="project" value="InterPro"/>
</dbReference>
<evidence type="ECO:0000256" key="9">
    <source>
        <dbReference type="SAM" id="MobiDB-lite"/>
    </source>
</evidence>
<dbReference type="InterPro" id="IPR003196">
    <property type="entry name" value="TFIIF_beta"/>
</dbReference>
<keyword evidence="7" id="KW-0539">Nucleus</keyword>
<evidence type="ECO:0000256" key="5">
    <source>
        <dbReference type="ARBA" id="ARBA00023125"/>
    </source>
</evidence>